<sequence length="620" mass="68554">MADYLANVPLEFLTVCLGVALVTFVIGYAGGRQLLARERTFPPSEFGNDTAILKLVVEHAHEGLIMQDIYGHIEWSNPAYSRITGYSAEEILGRRPQEFILTPENQLQPEDIDVFRFDLSKFQSGTEELILNRRKNGEYFWNQLTFAVVDGETEEDTKIILICRDVTSQVEHVKELEDARNRLKHQAEHDDLTGVANRARLSAHLQEQIASAREGEGKIGILHLDLDHFKDVNDSHGHGAGDAVLRHVAKAMRSALGDKGLVARIGGDEFIAVVSNPVGPEQLEALGNQVLQGVAEPVKVDHHHLRVAGSVGLVLADASKSSASELINQADIALYAAKKSGRSQQAWYTEALGAQYRQRRQILARLDQDLEAGDLSLLMEPQYSVTLRQIVGYEVSAQWLHPSEGLVDPVKLLSSQEDVKRIEKIERFALNRGLAEVKRLREASNVPFFLSVNLTGASLRSQGFVEAVDRICNEAAFLPNDLVIELDEKIIRFDEPDGLTGVVEDLGQIGCKIALDRFGGGHGGAGQLIYLDADMVKISPDLINGIENEDNKRELVKSVIRLAANLGLEAVANGVDRPEQAALLQEFGCTRIQGKMISEPLSPRLAERHMREFELQEEAL</sequence>
<organism evidence="6 7">
    <name type="scientific">Roseibium sediminicola</name>
    <dbReference type="NCBI Taxonomy" id="2933272"/>
    <lineage>
        <taxon>Bacteria</taxon>
        <taxon>Pseudomonadati</taxon>
        <taxon>Pseudomonadota</taxon>
        <taxon>Alphaproteobacteria</taxon>
        <taxon>Hyphomicrobiales</taxon>
        <taxon>Stappiaceae</taxon>
        <taxon>Roseibium</taxon>
    </lineage>
</organism>
<dbReference type="Pfam" id="PF00990">
    <property type="entry name" value="GGDEF"/>
    <property type="match status" value="1"/>
</dbReference>
<evidence type="ECO:0000313" key="6">
    <source>
        <dbReference type="EMBL" id="MCK7615789.1"/>
    </source>
</evidence>
<gene>
    <name evidence="6" type="ORF">M0H32_26840</name>
</gene>
<dbReference type="InterPro" id="IPR035965">
    <property type="entry name" value="PAS-like_dom_sf"/>
</dbReference>
<dbReference type="PANTHER" id="PTHR44757:SF2">
    <property type="entry name" value="BIOFILM ARCHITECTURE MAINTENANCE PROTEIN MBAA"/>
    <property type="match status" value="1"/>
</dbReference>
<dbReference type="CDD" id="cd01949">
    <property type="entry name" value="GGDEF"/>
    <property type="match status" value="1"/>
</dbReference>
<evidence type="ECO:0000259" key="5">
    <source>
        <dbReference type="PROSITE" id="PS50887"/>
    </source>
</evidence>
<feature type="domain" description="GGDEF" evidence="5">
    <location>
        <begin position="217"/>
        <end position="350"/>
    </location>
</feature>
<feature type="domain" description="PAS" evidence="2">
    <location>
        <begin position="49"/>
        <end position="106"/>
    </location>
</feature>
<accession>A0ABT0H272</accession>
<dbReference type="InterPro" id="IPR052155">
    <property type="entry name" value="Biofilm_reg_signaling"/>
</dbReference>
<evidence type="ECO:0000256" key="1">
    <source>
        <dbReference type="SAM" id="Phobius"/>
    </source>
</evidence>
<evidence type="ECO:0000259" key="3">
    <source>
        <dbReference type="PROSITE" id="PS50113"/>
    </source>
</evidence>
<comment type="caution">
    <text evidence="6">The sequence shown here is derived from an EMBL/GenBank/DDBJ whole genome shotgun (WGS) entry which is preliminary data.</text>
</comment>
<keyword evidence="1" id="KW-0812">Transmembrane</keyword>
<feature type="transmembrane region" description="Helical" evidence="1">
    <location>
        <begin position="12"/>
        <end position="31"/>
    </location>
</feature>
<feature type="domain" description="EAL" evidence="4">
    <location>
        <begin position="359"/>
        <end position="614"/>
    </location>
</feature>
<dbReference type="InterPro" id="IPR029787">
    <property type="entry name" value="Nucleotide_cyclase"/>
</dbReference>
<dbReference type="NCBIfam" id="TIGR00254">
    <property type="entry name" value="GGDEF"/>
    <property type="match status" value="1"/>
</dbReference>
<dbReference type="Proteomes" id="UP001431221">
    <property type="component" value="Unassembled WGS sequence"/>
</dbReference>
<dbReference type="Pfam" id="PF13426">
    <property type="entry name" value="PAS_9"/>
    <property type="match status" value="1"/>
</dbReference>
<dbReference type="PROSITE" id="PS50112">
    <property type="entry name" value="PAS"/>
    <property type="match status" value="1"/>
</dbReference>
<evidence type="ECO:0000313" key="7">
    <source>
        <dbReference type="Proteomes" id="UP001431221"/>
    </source>
</evidence>
<proteinExistence type="predicted"/>
<dbReference type="PROSITE" id="PS50113">
    <property type="entry name" value="PAC"/>
    <property type="match status" value="1"/>
</dbReference>
<dbReference type="InterPro" id="IPR043128">
    <property type="entry name" value="Rev_trsase/Diguanyl_cyclase"/>
</dbReference>
<keyword evidence="1" id="KW-1133">Transmembrane helix</keyword>
<dbReference type="PROSITE" id="PS50883">
    <property type="entry name" value="EAL"/>
    <property type="match status" value="1"/>
</dbReference>
<dbReference type="InterPro" id="IPR000014">
    <property type="entry name" value="PAS"/>
</dbReference>
<dbReference type="SMART" id="SM00267">
    <property type="entry name" value="GGDEF"/>
    <property type="match status" value="1"/>
</dbReference>
<dbReference type="Gene3D" id="3.20.20.450">
    <property type="entry name" value="EAL domain"/>
    <property type="match status" value="1"/>
</dbReference>
<dbReference type="EMBL" id="JALNMJ010000031">
    <property type="protein sequence ID" value="MCK7615789.1"/>
    <property type="molecule type" value="Genomic_DNA"/>
</dbReference>
<dbReference type="InterPro" id="IPR000160">
    <property type="entry name" value="GGDEF_dom"/>
</dbReference>
<dbReference type="CDD" id="cd01948">
    <property type="entry name" value="EAL"/>
    <property type="match status" value="1"/>
</dbReference>
<dbReference type="SMART" id="SM00052">
    <property type="entry name" value="EAL"/>
    <property type="match status" value="1"/>
</dbReference>
<dbReference type="PANTHER" id="PTHR44757">
    <property type="entry name" value="DIGUANYLATE CYCLASE DGCP"/>
    <property type="match status" value="1"/>
</dbReference>
<dbReference type="Pfam" id="PF00563">
    <property type="entry name" value="EAL"/>
    <property type="match status" value="1"/>
</dbReference>
<dbReference type="InterPro" id="IPR000700">
    <property type="entry name" value="PAS-assoc_C"/>
</dbReference>
<dbReference type="SMART" id="SM00091">
    <property type="entry name" value="PAS"/>
    <property type="match status" value="1"/>
</dbReference>
<dbReference type="InterPro" id="IPR035919">
    <property type="entry name" value="EAL_sf"/>
</dbReference>
<dbReference type="SMART" id="SM00086">
    <property type="entry name" value="PAC"/>
    <property type="match status" value="1"/>
</dbReference>
<dbReference type="RefSeq" id="WP_248159598.1">
    <property type="nucleotide sequence ID" value="NZ_JALNMJ010000031.1"/>
</dbReference>
<dbReference type="SUPFAM" id="SSF141868">
    <property type="entry name" value="EAL domain-like"/>
    <property type="match status" value="1"/>
</dbReference>
<dbReference type="CDD" id="cd00130">
    <property type="entry name" value="PAS"/>
    <property type="match status" value="1"/>
</dbReference>
<name>A0ABT0H272_9HYPH</name>
<dbReference type="NCBIfam" id="TIGR00229">
    <property type="entry name" value="sensory_box"/>
    <property type="match status" value="1"/>
</dbReference>
<reference evidence="6" key="1">
    <citation type="submission" date="2022-04" db="EMBL/GenBank/DDBJ databases">
        <title>Roseibium sp. CAU 1639 isolated from mud.</title>
        <authorList>
            <person name="Kim W."/>
        </authorList>
    </citation>
    <scope>NUCLEOTIDE SEQUENCE</scope>
    <source>
        <strain evidence="6">CAU 1639</strain>
    </source>
</reference>
<dbReference type="PROSITE" id="PS50887">
    <property type="entry name" value="GGDEF"/>
    <property type="match status" value="1"/>
</dbReference>
<keyword evidence="1" id="KW-0472">Membrane</keyword>
<dbReference type="InterPro" id="IPR001633">
    <property type="entry name" value="EAL_dom"/>
</dbReference>
<protein>
    <submittedName>
        <fullName evidence="6">EAL domain-containing protein</fullName>
    </submittedName>
</protein>
<dbReference type="SUPFAM" id="SSF55073">
    <property type="entry name" value="Nucleotide cyclase"/>
    <property type="match status" value="1"/>
</dbReference>
<dbReference type="Gene3D" id="3.30.70.270">
    <property type="match status" value="1"/>
</dbReference>
<keyword evidence="7" id="KW-1185">Reference proteome</keyword>
<dbReference type="InterPro" id="IPR001610">
    <property type="entry name" value="PAC"/>
</dbReference>
<evidence type="ECO:0000259" key="2">
    <source>
        <dbReference type="PROSITE" id="PS50112"/>
    </source>
</evidence>
<feature type="domain" description="PAC" evidence="3">
    <location>
        <begin position="125"/>
        <end position="178"/>
    </location>
</feature>
<dbReference type="Gene3D" id="3.30.450.20">
    <property type="entry name" value="PAS domain"/>
    <property type="match status" value="1"/>
</dbReference>
<evidence type="ECO:0000259" key="4">
    <source>
        <dbReference type="PROSITE" id="PS50883"/>
    </source>
</evidence>
<dbReference type="SUPFAM" id="SSF55785">
    <property type="entry name" value="PYP-like sensor domain (PAS domain)"/>
    <property type="match status" value="1"/>
</dbReference>